<protein>
    <submittedName>
        <fullName evidence="2">Low temperature requirement protein LtrA</fullName>
    </submittedName>
</protein>
<evidence type="ECO:0000313" key="3">
    <source>
        <dbReference type="Proteomes" id="UP000185124"/>
    </source>
</evidence>
<keyword evidence="3" id="KW-1185">Reference proteome</keyword>
<keyword evidence="1" id="KW-1133">Transmembrane helix</keyword>
<dbReference type="Pfam" id="PF06772">
    <property type="entry name" value="LtrA"/>
    <property type="match status" value="1"/>
</dbReference>
<dbReference type="PANTHER" id="PTHR36840:SF1">
    <property type="entry name" value="BLL5714 PROTEIN"/>
    <property type="match status" value="1"/>
</dbReference>
<feature type="transmembrane region" description="Helical" evidence="1">
    <location>
        <begin position="141"/>
        <end position="160"/>
    </location>
</feature>
<feature type="transmembrane region" description="Helical" evidence="1">
    <location>
        <begin position="237"/>
        <end position="256"/>
    </location>
</feature>
<dbReference type="InterPro" id="IPR010640">
    <property type="entry name" value="Low_temperature_requirement_A"/>
</dbReference>
<dbReference type="STRING" id="709881.SAMN04489832_2015"/>
<dbReference type="EMBL" id="FSQT01000001">
    <property type="protein sequence ID" value="SIM78432.1"/>
    <property type="molecule type" value="Genomic_DNA"/>
</dbReference>
<reference evidence="3" key="1">
    <citation type="submission" date="2016-12" db="EMBL/GenBank/DDBJ databases">
        <authorList>
            <person name="Varghese N."/>
            <person name="Submissions S."/>
        </authorList>
    </citation>
    <scope>NUCLEOTIDE SEQUENCE [LARGE SCALE GENOMIC DNA]</scope>
    <source>
        <strain evidence="3">DSM 45599</strain>
    </source>
</reference>
<evidence type="ECO:0000313" key="2">
    <source>
        <dbReference type="EMBL" id="SIM78432.1"/>
    </source>
</evidence>
<dbReference type="Proteomes" id="UP000185124">
    <property type="component" value="Unassembled WGS sequence"/>
</dbReference>
<proteinExistence type="predicted"/>
<feature type="transmembrane region" description="Helical" evidence="1">
    <location>
        <begin position="166"/>
        <end position="186"/>
    </location>
</feature>
<dbReference type="AlphaFoldDB" id="A0A1N5VZH6"/>
<sequence length="392" mass="43106">MTTGETPALVRRLDGSTRATLLELLFDVVFVAALALVSNLMAERESWADAAPVLLMLTAIWWTWSVTSTTTEFYDPQQRPIQAILTVAMVGSVGMAAALPMVATGHALVFSIAYVTTHLVRGVILVTTLHRLRHRAAEQRAARFLFWFVVSSVFWIAGAITGTANWRLWTLAIAIDVISAALRYPTPWLGRVPLDQYERTTGHLGERYQQFVILALGDIILIPTLTVSRTDFDRLQFSALLCAFATMLLLWQIYVFRAGELLKAGAKTSRPARVAPYTHLVMLVGVVGTAAAFDLAVARPDGTTPVRWLMLIIGGPALFVIGRILFTVLVSHSVPWRRMVWLLLPLLALPWAGGWPPVLVSAVVALGLAGHVLIPGHPRETTPGLRLRRRGE</sequence>
<organism evidence="2 3">
    <name type="scientific">Micromonospora cremea</name>
    <dbReference type="NCBI Taxonomy" id="709881"/>
    <lineage>
        <taxon>Bacteria</taxon>
        <taxon>Bacillati</taxon>
        <taxon>Actinomycetota</taxon>
        <taxon>Actinomycetes</taxon>
        <taxon>Micromonosporales</taxon>
        <taxon>Micromonosporaceae</taxon>
        <taxon>Micromonospora</taxon>
    </lineage>
</organism>
<feature type="transmembrane region" description="Helical" evidence="1">
    <location>
        <begin position="277"/>
        <end position="296"/>
    </location>
</feature>
<evidence type="ECO:0000256" key="1">
    <source>
        <dbReference type="SAM" id="Phobius"/>
    </source>
</evidence>
<accession>A0A1N5VZH6</accession>
<feature type="transmembrane region" description="Helical" evidence="1">
    <location>
        <begin position="207"/>
        <end position="225"/>
    </location>
</feature>
<feature type="transmembrane region" description="Helical" evidence="1">
    <location>
        <begin position="342"/>
        <end position="369"/>
    </location>
</feature>
<dbReference type="PANTHER" id="PTHR36840">
    <property type="entry name" value="BLL5714 PROTEIN"/>
    <property type="match status" value="1"/>
</dbReference>
<feature type="transmembrane region" description="Helical" evidence="1">
    <location>
        <begin position="308"/>
        <end position="330"/>
    </location>
</feature>
<feature type="transmembrane region" description="Helical" evidence="1">
    <location>
        <begin position="53"/>
        <end position="71"/>
    </location>
</feature>
<gene>
    <name evidence="2" type="ORF">SAMN04489832_2015</name>
</gene>
<dbReference type="OrthoDB" id="7698234at2"/>
<feature type="transmembrane region" description="Helical" evidence="1">
    <location>
        <begin position="83"/>
        <end position="102"/>
    </location>
</feature>
<keyword evidence="1" id="KW-0812">Transmembrane</keyword>
<feature type="transmembrane region" description="Helical" evidence="1">
    <location>
        <begin position="108"/>
        <end position="129"/>
    </location>
</feature>
<feature type="transmembrane region" description="Helical" evidence="1">
    <location>
        <begin position="21"/>
        <end position="41"/>
    </location>
</feature>
<keyword evidence="1" id="KW-0472">Membrane</keyword>
<dbReference type="RefSeq" id="WP_074310700.1">
    <property type="nucleotide sequence ID" value="NZ_FSQT01000001.1"/>
</dbReference>
<name>A0A1N5VZH6_9ACTN</name>